<reference evidence="2" key="1">
    <citation type="submission" date="2016-11" db="UniProtKB">
        <authorList>
            <consortium name="WormBaseParasite"/>
        </authorList>
    </citation>
    <scope>IDENTIFICATION</scope>
</reference>
<dbReference type="Proteomes" id="UP000095281">
    <property type="component" value="Unplaced"/>
</dbReference>
<organism evidence="1 2">
    <name type="scientific">Meloidogyne hapla</name>
    <name type="common">Root-knot nematode worm</name>
    <dbReference type="NCBI Taxonomy" id="6305"/>
    <lineage>
        <taxon>Eukaryota</taxon>
        <taxon>Metazoa</taxon>
        <taxon>Ecdysozoa</taxon>
        <taxon>Nematoda</taxon>
        <taxon>Chromadorea</taxon>
        <taxon>Rhabditida</taxon>
        <taxon>Tylenchina</taxon>
        <taxon>Tylenchomorpha</taxon>
        <taxon>Tylenchoidea</taxon>
        <taxon>Meloidogynidae</taxon>
        <taxon>Meloidogyninae</taxon>
        <taxon>Meloidogyne</taxon>
    </lineage>
</organism>
<accession>A0A1I8BFK0</accession>
<dbReference type="WBParaSite" id="MhA1_Contig2111.frz3.gene6">
    <property type="protein sequence ID" value="MhA1_Contig2111.frz3.gene6"/>
    <property type="gene ID" value="MhA1_Contig2111.frz3.gene6"/>
</dbReference>
<evidence type="ECO:0000313" key="2">
    <source>
        <dbReference type="WBParaSite" id="MhA1_Contig2111.frz3.gene6"/>
    </source>
</evidence>
<proteinExistence type="predicted"/>
<keyword evidence="1" id="KW-1185">Reference proteome</keyword>
<dbReference type="AlphaFoldDB" id="A0A1I8BFK0"/>
<sequence length="35" mass="4002">MNFQCYLNYINIAGQTLPTPEQVEQQKKRGHHGGT</sequence>
<protein>
    <submittedName>
        <fullName evidence="2">Uncharacterized protein</fullName>
    </submittedName>
</protein>
<evidence type="ECO:0000313" key="1">
    <source>
        <dbReference type="Proteomes" id="UP000095281"/>
    </source>
</evidence>
<name>A0A1I8BFK0_MELHA</name>